<dbReference type="Proteomes" id="UP000075230">
    <property type="component" value="Unassembled WGS sequence"/>
</dbReference>
<protein>
    <recommendedName>
        <fullName evidence="2">DUF7605 domain-containing protein</fullName>
    </recommendedName>
</protein>
<comment type="caution">
    <text evidence="3">The sequence shown here is derived from an EMBL/GenBank/DDBJ whole genome shotgun (WGS) entry which is preliminary data.</text>
</comment>
<feature type="compositionally biased region" description="Polar residues" evidence="1">
    <location>
        <begin position="34"/>
        <end position="53"/>
    </location>
</feature>
<dbReference type="AlphaFoldDB" id="A0A146FIQ7"/>
<dbReference type="Pfam" id="PF24564">
    <property type="entry name" value="DUF7605"/>
    <property type="match status" value="1"/>
</dbReference>
<dbReference type="InterPro" id="IPR056024">
    <property type="entry name" value="DUF7605"/>
</dbReference>
<feature type="compositionally biased region" description="Polar residues" evidence="1">
    <location>
        <begin position="92"/>
        <end position="104"/>
    </location>
</feature>
<sequence length="853" mass="96086">MADTADQHSTTPTRGVEAIPSSINRDQPLPSVEFTFSCSPSSPECLTPNSSVDGFNAATPEGRRSSTTPTTRLLFEDLHLSDSISPAARQPPINQSSIAHNDSGLTPARSAHRTTYRDLHNSTPSPIGPSHVRPSQQRSPTPTSPSGDVSSHFRNLNLGDADSYVSDSDRSSTLDSEGDAAEEEDEDVYNIRHESLPQEPIYDIRLQNALRDVRSELTSLTQIMSGNALAHDNTSDLSKLYEKTREASRFAYPATRTVGFIGDSGVDFMDNDEIRELLEELLSSVRKYYTEAFREVRTSEEQENIKVAAKRAWDTLKSLFPHERDLDIDFLAQEGDEAVATIMSTLLEWAMAGLDTRPGGRDNLQYTVVSHHADQCMKHLDRLMANDDESDNPALWPFVKLVRVYLRSPVLRTGLVLADLPGFRDLNYARVRATERYLRHSCDEVFIVSNIMRCTTDQSIRDIIRRCARDQPIRIVCTRCEDVNSEETARTAPAADAARIRNMNNQIRQLDRRIVQTGTRRRKAHGSKMQSLAAEESNLRLMNFLVIRRNTSVTNSLLHAWGEMARIFCVSNKLYSDHREDDPRQANGYLALSGIQELRRYCQSVPADAQFRATVSYLQHEVPALLGSITQWALAGTSTMTMARAEVLRRVLTEAESSLKGDPQYPKNIRYLIVYLQWHHMTYAAFCRNYGTHETAKQPYRCWNEEILGSGIDQLSLAWDSVLNWLEEEGRELEDEISRIFQGVHDSIHGTGSDSRRKQTMNRHLSSSGLFQGFSDNIALDYEEMIDGEFEQLNNKLREELAHITRDLHATVTVEGEISEAGENPECTEGIKRRVETCQRALANAQTIVLGLS</sequence>
<dbReference type="PANTHER" id="PTHR36681:SF3">
    <property type="entry name" value="NUCLEAR GTPASE, GERMINAL CENTER-ASSOCIATED, TANDEM DUPLICATE 3"/>
    <property type="match status" value="1"/>
</dbReference>
<evidence type="ECO:0000313" key="3">
    <source>
        <dbReference type="EMBL" id="GAT25101.1"/>
    </source>
</evidence>
<accession>A0A146FIQ7</accession>
<feature type="domain" description="DUF7605" evidence="2">
    <location>
        <begin position="677"/>
        <end position="746"/>
    </location>
</feature>
<evidence type="ECO:0000256" key="1">
    <source>
        <dbReference type="SAM" id="MobiDB-lite"/>
    </source>
</evidence>
<feature type="region of interest" description="Disordered" evidence="1">
    <location>
        <begin position="1"/>
        <end position="186"/>
    </location>
</feature>
<proteinExistence type="predicted"/>
<reference evidence="4" key="2">
    <citation type="submission" date="2016-02" db="EMBL/GenBank/DDBJ databases">
        <title>Genome sequencing of Aspergillus luchuensis NBRC 4314.</title>
        <authorList>
            <person name="Yamada O."/>
        </authorList>
    </citation>
    <scope>NUCLEOTIDE SEQUENCE [LARGE SCALE GENOMIC DNA]</scope>
    <source>
        <strain evidence="4">RIB 2604</strain>
    </source>
</reference>
<evidence type="ECO:0000259" key="2">
    <source>
        <dbReference type="Pfam" id="PF24564"/>
    </source>
</evidence>
<evidence type="ECO:0000313" key="4">
    <source>
        <dbReference type="Proteomes" id="UP000075230"/>
    </source>
</evidence>
<feature type="compositionally biased region" description="Acidic residues" evidence="1">
    <location>
        <begin position="176"/>
        <end position="186"/>
    </location>
</feature>
<name>A0A146FIQ7_ASPKA</name>
<dbReference type="PANTHER" id="PTHR36681">
    <property type="entry name" value="NUCLEAR GTPASE, GERMINAL CENTER-ASSOCIATED, TANDEM DUPLICATE 3"/>
    <property type="match status" value="1"/>
</dbReference>
<dbReference type="EMBL" id="BCWF01000019">
    <property type="protein sequence ID" value="GAT25101.1"/>
    <property type="molecule type" value="Genomic_DNA"/>
</dbReference>
<organism evidence="3 4">
    <name type="scientific">Aspergillus kawachii</name>
    <name type="common">White koji mold</name>
    <name type="synonym">Aspergillus awamori var. kawachi</name>
    <dbReference type="NCBI Taxonomy" id="1069201"/>
    <lineage>
        <taxon>Eukaryota</taxon>
        <taxon>Fungi</taxon>
        <taxon>Dikarya</taxon>
        <taxon>Ascomycota</taxon>
        <taxon>Pezizomycotina</taxon>
        <taxon>Eurotiomycetes</taxon>
        <taxon>Eurotiomycetidae</taxon>
        <taxon>Eurotiales</taxon>
        <taxon>Aspergillaceae</taxon>
        <taxon>Aspergillus</taxon>
        <taxon>Aspergillus subgen. Circumdati</taxon>
    </lineage>
</organism>
<feature type="compositionally biased region" description="Low complexity" evidence="1">
    <location>
        <begin position="133"/>
        <end position="146"/>
    </location>
</feature>
<gene>
    <name evidence="3" type="ORF">RIB2604_01900520</name>
</gene>
<dbReference type="SUPFAM" id="SSF52540">
    <property type="entry name" value="P-loop containing nucleoside triphosphate hydrolases"/>
    <property type="match status" value="1"/>
</dbReference>
<dbReference type="VEuPathDB" id="FungiDB:ASPFODRAFT_139028"/>
<reference evidence="3 4" key="1">
    <citation type="journal article" date="2016" name="DNA Res.">
        <title>Genome sequence of Aspergillus luchuensis NBRC 4314.</title>
        <authorList>
            <person name="Yamada O."/>
            <person name="Machida M."/>
            <person name="Hosoyama A."/>
            <person name="Goto M."/>
            <person name="Takahashi T."/>
            <person name="Futagami T."/>
            <person name="Yamagata Y."/>
            <person name="Takeuchi M."/>
            <person name="Kobayashi T."/>
            <person name="Koike H."/>
            <person name="Abe K."/>
            <person name="Asai K."/>
            <person name="Arita M."/>
            <person name="Fujita N."/>
            <person name="Fukuda K."/>
            <person name="Higa K."/>
            <person name="Horikawa H."/>
            <person name="Ishikawa T."/>
            <person name="Jinno K."/>
            <person name="Kato Y."/>
            <person name="Kirimura K."/>
            <person name="Mizutani O."/>
            <person name="Nakasone K."/>
            <person name="Sano M."/>
            <person name="Shiraishi Y."/>
            <person name="Tsukahara M."/>
            <person name="Gomi K."/>
        </authorList>
    </citation>
    <scope>NUCLEOTIDE SEQUENCE [LARGE SCALE GENOMIC DNA]</scope>
    <source>
        <strain evidence="3 4">RIB 2604</strain>
    </source>
</reference>
<dbReference type="InterPro" id="IPR027417">
    <property type="entry name" value="P-loop_NTPase"/>
</dbReference>